<dbReference type="Pfam" id="PF01841">
    <property type="entry name" value="Transglut_core"/>
    <property type="match status" value="1"/>
</dbReference>
<dbReference type="Pfam" id="PF08379">
    <property type="entry name" value="Bact_transglu_N"/>
    <property type="match status" value="1"/>
</dbReference>
<dbReference type="PANTHER" id="PTHR33490:SF7">
    <property type="entry name" value="BLR2979 PROTEIN"/>
    <property type="match status" value="1"/>
</dbReference>
<dbReference type="PANTHER" id="PTHR33490">
    <property type="entry name" value="BLR5614 PROTEIN-RELATED"/>
    <property type="match status" value="1"/>
</dbReference>
<organism evidence="2 3">
    <name type="scientific">Allochromatium palmeri</name>
    <dbReference type="NCBI Taxonomy" id="231048"/>
    <lineage>
        <taxon>Bacteria</taxon>
        <taxon>Pseudomonadati</taxon>
        <taxon>Pseudomonadota</taxon>
        <taxon>Gammaproteobacteria</taxon>
        <taxon>Chromatiales</taxon>
        <taxon>Chromatiaceae</taxon>
        <taxon>Allochromatium</taxon>
    </lineage>
</organism>
<dbReference type="SMART" id="SM00460">
    <property type="entry name" value="TGc"/>
    <property type="match status" value="1"/>
</dbReference>
<name>A0A6N8EGP3_9GAMM</name>
<dbReference type="Gene3D" id="3.10.620.30">
    <property type="match status" value="1"/>
</dbReference>
<protein>
    <submittedName>
        <fullName evidence="2">Transglutaminase family protein</fullName>
    </submittedName>
</protein>
<dbReference type="OrthoDB" id="9804872at2"/>
<dbReference type="InterPro" id="IPR013589">
    <property type="entry name" value="Bac_transglu_N"/>
</dbReference>
<reference evidence="2 3" key="1">
    <citation type="submission" date="2019-11" db="EMBL/GenBank/DDBJ databases">
        <title>Whole-genome sequence of the anaerobic purple sulfur bacterium Allochromatium palmeri DSM 15591.</title>
        <authorList>
            <person name="Kyndt J.A."/>
            <person name="Meyer T.E."/>
        </authorList>
    </citation>
    <scope>NUCLEOTIDE SEQUENCE [LARGE SCALE GENOMIC DNA]</scope>
    <source>
        <strain evidence="2 3">DSM 15591</strain>
    </source>
</reference>
<dbReference type="AlphaFoldDB" id="A0A6N8EGP3"/>
<keyword evidence="3" id="KW-1185">Reference proteome</keyword>
<dbReference type="InterPro" id="IPR002931">
    <property type="entry name" value="Transglutaminase-like"/>
</dbReference>
<dbReference type="RefSeq" id="WP_155450128.1">
    <property type="nucleotide sequence ID" value="NZ_WNKT01000020.1"/>
</dbReference>
<comment type="caution">
    <text evidence="2">The sequence shown here is derived from an EMBL/GenBank/DDBJ whole genome shotgun (WGS) entry which is preliminary data.</text>
</comment>
<evidence type="ECO:0000313" key="2">
    <source>
        <dbReference type="EMBL" id="MTW21544.1"/>
    </source>
</evidence>
<dbReference type="EMBL" id="WNKT01000020">
    <property type="protein sequence ID" value="MTW21544.1"/>
    <property type="molecule type" value="Genomic_DNA"/>
</dbReference>
<feature type="domain" description="Transglutaminase-like" evidence="1">
    <location>
        <begin position="176"/>
        <end position="246"/>
    </location>
</feature>
<evidence type="ECO:0000259" key="1">
    <source>
        <dbReference type="SMART" id="SM00460"/>
    </source>
</evidence>
<gene>
    <name evidence="2" type="ORF">GJ668_10635</name>
</gene>
<dbReference type="InterPro" id="IPR038765">
    <property type="entry name" value="Papain-like_cys_pep_sf"/>
</dbReference>
<dbReference type="Proteomes" id="UP000434044">
    <property type="component" value="Unassembled WGS sequence"/>
</dbReference>
<sequence length="296" mass="32871">MRYKVQHVTRYDYADPVSLCHSIAHLKPIDTRTQHCLSASLRVDPWPAVSREHEDFFGNRVSYFSIQQAHSLLEVTALSEIEITPVPTPAPERTSPWELAVERLYDRGDGLMNDARIFTLPSPQVPLDADARAFAALSFKRGRPILEATLDLMGRIHREIEYDPTATTVATPVAEVMRQRRGVCQDFAHIAIAGLRGLGLAARYVSGYLETLPPPGQVKLQGADASHAWFSVLIPDHGWIDFDPTNDCIPIEQHITTAIGRDFQDVTPLRGIFYGGGQHDLSVAVDVNRIGEAADQ</sequence>
<accession>A0A6N8EGP3</accession>
<proteinExistence type="predicted"/>
<dbReference type="SUPFAM" id="SSF54001">
    <property type="entry name" value="Cysteine proteinases"/>
    <property type="match status" value="1"/>
</dbReference>
<evidence type="ECO:0000313" key="3">
    <source>
        <dbReference type="Proteomes" id="UP000434044"/>
    </source>
</evidence>